<proteinExistence type="predicted"/>
<sequence length="55" mass="6372">MRPIALSLVPSRTLDGLRWYKVTDLRGLIRDGEVAEYQVTLQLGFRLRDQDPIET</sequence>
<dbReference type="SUPFAM" id="SSF89807">
    <property type="entry name" value="Dodecin-like"/>
    <property type="match status" value="1"/>
</dbReference>
<dbReference type="Proteomes" id="UP000019141">
    <property type="component" value="Unassembled WGS sequence"/>
</dbReference>
<dbReference type="HOGENOM" id="CLU_3023452_0_0_7"/>
<protein>
    <submittedName>
        <fullName evidence="1">Uncharacterized protein</fullName>
    </submittedName>
</protein>
<evidence type="ECO:0000313" key="1">
    <source>
        <dbReference type="EMBL" id="ETW99636.1"/>
    </source>
</evidence>
<dbReference type="InterPro" id="IPR009923">
    <property type="entry name" value="Dodecin"/>
</dbReference>
<dbReference type="InterPro" id="IPR025543">
    <property type="entry name" value="Dodecin-like"/>
</dbReference>
<evidence type="ECO:0000313" key="2">
    <source>
        <dbReference type="Proteomes" id="UP000019141"/>
    </source>
</evidence>
<reference evidence="1 2" key="1">
    <citation type="journal article" date="2014" name="Nature">
        <title>An environmental bacterial taxon with a large and distinct metabolic repertoire.</title>
        <authorList>
            <person name="Wilson M.C."/>
            <person name="Mori T."/>
            <person name="Ruckert C."/>
            <person name="Uria A.R."/>
            <person name="Helf M.J."/>
            <person name="Takada K."/>
            <person name="Gernert C."/>
            <person name="Steffens U.A."/>
            <person name="Heycke N."/>
            <person name="Schmitt S."/>
            <person name="Rinke C."/>
            <person name="Helfrich E.J."/>
            <person name="Brachmann A.O."/>
            <person name="Gurgui C."/>
            <person name="Wakimoto T."/>
            <person name="Kracht M."/>
            <person name="Crusemann M."/>
            <person name="Hentschel U."/>
            <person name="Abe I."/>
            <person name="Matsunaga S."/>
            <person name="Kalinowski J."/>
            <person name="Takeyama H."/>
            <person name="Piel J."/>
        </authorList>
    </citation>
    <scope>NUCLEOTIDE SEQUENCE [LARGE SCALE GENOMIC DNA]</scope>
    <source>
        <strain evidence="2">TSY1</strain>
    </source>
</reference>
<gene>
    <name evidence="1" type="ORF">ETSY1_14280</name>
</gene>
<dbReference type="InterPro" id="IPR036694">
    <property type="entry name" value="Dodecin-like_sf"/>
</dbReference>
<dbReference type="PANTHER" id="PTHR39324">
    <property type="entry name" value="CALCIUM DODECIN"/>
    <property type="match status" value="1"/>
</dbReference>
<dbReference type="Gene3D" id="3.30.1660.10">
    <property type="entry name" value="Flavin-binding protein dodecin"/>
    <property type="match status" value="1"/>
</dbReference>
<name>W4LQE5_ENTF1</name>
<accession>W4LQE5</accession>
<comment type="caution">
    <text evidence="1">The sequence shown here is derived from an EMBL/GenBank/DDBJ whole genome shotgun (WGS) entry which is preliminary data.</text>
</comment>
<dbReference type="AlphaFoldDB" id="W4LQE5"/>
<organism evidence="1 2">
    <name type="scientific">Entotheonella factor</name>
    <dbReference type="NCBI Taxonomy" id="1429438"/>
    <lineage>
        <taxon>Bacteria</taxon>
        <taxon>Pseudomonadati</taxon>
        <taxon>Nitrospinota/Tectimicrobiota group</taxon>
        <taxon>Candidatus Tectimicrobiota</taxon>
        <taxon>Candidatus Entotheonellia</taxon>
        <taxon>Candidatus Entotheonellales</taxon>
        <taxon>Candidatus Entotheonellaceae</taxon>
        <taxon>Candidatus Entotheonella</taxon>
    </lineage>
</organism>
<dbReference type="EMBL" id="AZHW01000422">
    <property type="protein sequence ID" value="ETW99636.1"/>
    <property type="molecule type" value="Genomic_DNA"/>
</dbReference>
<keyword evidence="2" id="KW-1185">Reference proteome</keyword>
<dbReference type="PANTHER" id="PTHR39324:SF1">
    <property type="entry name" value="CALCIUM DODECIN"/>
    <property type="match status" value="1"/>
</dbReference>
<dbReference type="Pfam" id="PF07311">
    <property type="entry name" value="Dodecin"/>
    <property type="match status" value="1"/>
</dbReference>